<keyword evidence="4" id="KW-1185">Reference proteome</keyword>
<evidence type="ECO:0000313" key="4">
    <source>
        <dbReference type="Proteomes" id="UP000593892"/>
    </source>
</evidence>
<feature type="domain" description="PPM-type phosphatase" evidence="2">
    <location>
        <begin position="223"/>
        <end position="468"/>
    </location>
</feature>
<dbReference type="Pfam" id="PF07228">
    <property type="entry name" value="SpoIIE"/>
    <property type="match status" value="1"/>
</dbReference>
<dbReference type="GO" id="GO:0008703">
    <property type="term" value="F:5-amino-6-(5-phosphoribosylamino)uracil reductase activity"/>
    <property type="evidence" value="ECO:0007669"/>
    <property type="project" value="InterPro"/>
</dbReference>
<name>A0A7S7NP51_PALFE</name>
<dbReference type="Gene3D" id="3.40.430.10">
    <property type="entry name" value="Dihydrofolate Reductase, subunit A"/>
    <property type="match status" value="1"/>
</dbReference>
<evidence type="ECO:0000256" key="1">
    <source>
        <dbReference type="ARBA" id="ARBA00022801"/>
    </source>
</evidence>
<gene>
    <name evidence="3" type="ORF">IRI77_31305</name>
</gene>
<evidence type="ECO:0000259" key="2">
    <source>
        <dbReference type="SMART" id="SM00331"/>
    </source>
</evidence>
<reference evidence="3 4" key="1">
    <citation type="submission" date="2020-10" db="EMBL/GenBank/DDBJ databases">
        <title>Complete genome sequence of Paludibaculum fermentans P105T, a facultatively anaerobic acidobacterium capable of dissimilatory Fe(III) reduction.</title>
        <authorList>
            <person name="Dedysh S.N."/>
            <person name="Beletsky A.V."/>
            <person name="Kulichevskaya I.S."/>
            <person name="Mardanov A.V."/>
            <person name="Ravin N.V."/>
        </authorList>
    </citation>
    <scope>NUCLEOTIDE SEQUENCE [LARGE SCALE GENOMIC DNA]</scope>
    <source>
        <strain evidence="3 4">P105</strain>
    </source>
</reference>
<dbReference type="InterPro" id="IPR036457">
    <property type="entry name" value="PPM-type-like_dom_sf"/>
</dbReference>
<protein>
    <submittedName>
        <fullName evidence="3">SpoIIE family protein phosphatase</fullName>
    </submittedName>
</protein>
<dbReference type="GO" id="GO:0016791">
    <property type="term" value="F:phosphatase activity"/>
    <property type="evidence" value="ECO:0007669"/>
    <property type="project" value="TreeGrafter"/>
</dbReference>
<proteinExistence type="predicted"/>
<dbReference type="SMART" id="SM00331">
    <property type="entry name" value="PP2C_SIG"/>
    <property type="match status" value="1"/>
</dbReference>
<dbReference type="Gene3D" id="3.60.40.10">
    <property type="entry name" value="PPM-type phosphatase domain"/>
    <property type="match status" value="1"/>
</dbReference>
<keyword evidence="1" id="KW-0378">Hydrolase</keyword>
<dbReference type="PANTHER" id="PTHR43156">
    <property type="entry name" value="STAGE II SPORULATION PROTEIN E-RELATED"/>
    <property type="match status" value="1"/>
</dbReference>
<dbReference type="GO" id="GO:0009231">
    <property type="term" value="P:riboflavin biosynthetic process"/>
    <property type="evidence" value="ECO:0007669"/>
    <property type="project" value="InterPro"/>
</dbReference>
<dbReference type="Proteomes" id="UP000593892">
    <property type="component" value="Chromosome"/>
</dbReference>
<dbReference type="EMBL" id="CP063849">
    <property type="protein sequence ID" value="QOY87211.1"/>
    <property type="molecule type" value="Genomic_DNA"/>
</dbReference>
<dbReference type="InterPro" id="IPR001932">
    <property type="entry name" value="PPM-type_phosphatase-like_dom"/>
</dbReference>
<dbReference type="InterPro" id="IPR052016">
    <property type="entry name" value="Bact_Sigma-Reg"/>
</dbReference>
<organism evidence="3 4">
    <name type="scientific">Paludibaculum fermentans</name>
    <dbReference type="NCBI Taxonomy" id="1473598"/>
    <lineage>
        <taxon>Bacteria</taxon>
        <taxon>Pseudomonadati</taxon>
        <taxon>Acidobacteriota</taxon>
        <taxon>Terriglobia</taxon>
        <taxon>Bryobacterales</taxon>
        <taxon>Bryobacteraceae</taxon>
        <taxon>Paludibaculum</taxon>
    </lineage>
</organism>
<dbReference type="InterPro" id="IPR002734">
    <property type="entry name" value="RibDG_C"/>
</dbReference>
<dbReference type="SUPFAM" id="SSF53597">
    <property type="entry name" value="Dihydrofolate reductase-like"/>
    <property type="match status" value="1"/>
</dbReference>
<dbReference type="Pfam" id="PF01872">
    <property type="entry name" value="RibD_C"/>
    <property type="match status" value="1"/>
</dbReference>
<evidence type="ECO:0000313" key="3">
    <source>
        <dbReference type="EMBL" id="QOY87211.1"/>
    </source>
</evidence>
<sequence length="468" mass="50164">MRRLKIIEHISLDGVIQMTAGPGDDFPYGDWTAPYRSPAGLQIVDELYGKTCDMLFGRRTYDLMAGYWRSAPKSPMADRLNAATKYVVTHRPESLEWGPSEAVGADLVESIRRIKARKGPDLIVAGSISLISALLVHGLADEVVLLVNPIALGKGKRLFEGGSLPRGFALGSSRALPSGILVNVYKLIPTLTEEALSRAKLEREFEIAREVQERLFPQVIPHVAGVEMAAHCRPAQAVGGDYYDLIDIRDVAPAQAGQASGESLSSAGGGGARSCERLGIAIGDISGKGMSAALLMASLHASLRGQVLSGSGDLGTKMANVNRLLHGASGSNRYATFFYAELDCVSRTLHYVNGGHNPPAVLRKEEGSWRVFRLGDGGPVIGLFAGAGYQEQTFPLLPGDILLGFTDGISEAMNAADDEWGEDRMIAEAQAHADLNAEELLQHLFRAADAFAGGVPQHDDMTMVVLRF</sequence>
<dbReference type="PANTHER" id="PTHR43156:SF2">
    <property type="entry name" value="STAGE II SPORULATION PROTEIN E"/>
    <property type="match status" value="1"/>
</dbReference>
<dbReference type="RefSeq" id="WP_194448880.1">
    <property type="nucleotide sequence ID" value="NZ_CP063849.1"/>
</dbReference>
<dbReference type="KEGG" id="pfer:IRI77_31305"/>
<dbReference type="SUPFAM" id="SSF81606">
    <property type="entry name" value="PP2C-like"/>
    <property type="match status" value="1"/>
</dbReference>
<dbReference type="InterPro" id="IPR024072">
    <property type="entry name" value="DHFR-like_dom_sf"/>
</dbReference>
<dbReference type="AlphaFoldDB" id="A0A7S7NP51"/>
<accession>A0A7S7NP51</accession>